<keyword evidence="6 8" id="KW-0472">Membrane</keyword>
<evidence type="ECO:0000256" key="4">
    <source>
        <dbReference type="ARBA" id="ARBA00022692"/>
    </source>
</evidence>
<keyword evidence="3" id="KW-1003">Cell membrane</keyword>
<keyword evidence="7" id="KW-0653">Protein transport</keyword>
<dbReference type="InterPro" id="IPR003400">
    <property type="entry name" value="ExbD"/>
</dbReference>
<comment type="subcellular location">
    <subcellularLocation>
        <location evidence="1">Cell membrane</location>
        <topology evidence="1">Single-pass membrane protein</topology>
    </subcellularLocation>
    <subcellularLocation>
        <location evidence="7">Cell membrane</location>
        <topology evidence="7">Single-pass type II membrane protein</topology>
    </subcellularLocation>
</comment>
<evidence type="ECO:0000256" key="5">
    <source>
        <dbReference type="ARBA" id="ARBA00022989"/>
    </source>
</evidence>
<accession>A0A1V5MKX0</accession>
<proteinExistence type="inferred from homology"/>
<dbReference type="EMBL" id="MWAK01000004">
    <property type="protein sequence ID" value="OPZ93868.1"/>
    <property type="molecule type" value="Genomic_DNA"/>
</dbReference>
<sequence>MQTIKFPRHYRITNGQLDMAPLIDMVLNLLIYFMLTSSFLMQPGLKIKLPEAKTTEPGVAKPVVVSVTADDRIFFRDRQVSVEELKNALEIQSRQGHFILLVKGDESARHGLVVQVLDLARLSGAERLIIATSPEI</sequence>
<evidence type="ECO:0000256" key="6">
    <source>
        <dbReference type="ARBA" id="ARBA00023136"/>
    </source>
</evidence>
<reference evidence="9" key="1">
    <citation type="submission" date="2017-02" db="EMBL/GenBank/DDBJ databases">
        <title>Delving into the versatile metabolic prowess of the omnipresent phylum Bacteroidetes.</title>
        <authorList>
            <person name="Nobu M.K."/>
            <person name="Mei R."/>
            <person name="Narihiro T."/>
            <person name="Kuroda K."/>
            <person name="Liu W.-T."/>
        </authorList>
    </citation>
    <scope>NUCLEOTIDE SEQUENCE</scope>
    <source>
        <strain evidence="9">ADurb.Bin417</strain>
    </source>
</reference>
<evidence type="ECO:0000313" key="9">
    <source>
        <dbReference type="EMBL" id="OPZ93868.1"/>
    </source>
</evidence>
<evidence type="ECO:0000256" key="2">
    <source>
        <dbReference type="ARBA" id="ARBA00005811"/>
    </source>
</evidence>
<evidence type="ECO:0000256" key="8">
    <source>
        <dbReference type="SAM" id="Phobius"/>
    </source>
</evidence>
<comment type="similarity">
    <text evidence="2 7">Belongs to the ExbD/TolR family.</text>
</comment>
<organism evidence="9">
    <name type="scientific">candidate division TA06 bacterium ADurb.Bin417</name>
    <dbReference type="NCBI Taxonomy" id="1852828"/>
    <lineage>
        <taxon>Bacteria</taxon>
        <taxon>Bacteria division TA06</taxon>
    </lineage>
</organism>
<comment type="caution">
    <text evidence="9">The sequence shown here is derived from an EMBL/GenBank/DDBJ whole genome shotgun (WGS) entry which is preliminary data.</text>
</comment>
<evidence type="ECO:0000256" key="3">
    <source>
        <dbReference type="ARBA" id="ARBA00022475"/>
    </source>
</evidence>
<evidence type="ECO:0000256" key="7">
    <source>
        <dbReference type="RuleBase" id="RU003879"/>
    </source>
</evidence>
<feature type="transmembrane region" description="Helical" evidence="8">
    <location>
        <begin position="21"/>
        <end position="41"/>
    </location>
</feature>
<gene>
    <name evidence="9" type="primary">exbD_1</name>
    <name evidence="9" type="ORF">BWY73_00067</name>
</gene>
<keyword evidence="7" id="KW-0813">Transport</keyword>
<dbReference type="GO" id="GO:0005886">
    <property type="term" value="C:plasma membrane"/>
    <property type="evidence" value="ECO:0007669"/>
    <property type="project" value="UniProtKB-SubCell"/>
</dbReference>
<evidence type="ECO:0000256" key="1">
    <source>
        <dbReference type="ARBA" id="ARBA00004162"/>
    </source>
</evidence>
<dbReference type="PANTHER" id="PTHR30558">
    <property type="entry name" value="EXBD MEMBRANE COMPONENT OF PMF-DRIVEN MACROMOLECULE IMPORT SYSTEM"/>
    <property type="match status" value="1"/>
</dbReference>
<dbReference type="GO" id="GO:0022857">
    <property type="term" value="F:transmembrane transporter activity"/>
    <property type="evidence" value="ECO:0007669"/>
    <property type="project" value="InterPro"/>
</dbReference>
<dbReference type="Gene3D" id="3.30.420.270">
    <property type="match status" value="1"/>
</dbReference>
<dbReference type="Proteomes" id="UP000485484">
    <property type="component" value="Unassembled WGS sequence"/>
</dbReference>
<name>A0A1V5MKX0_UNCT6</name>
<dbReference type="GO" id="GO:0015031">
    <property type="term" value="P:protein transport"/>
    <property type="evidence" value="ECO:0007669"/>
    <property type="project" value="UniProtKB-KW"/>
</dbReference>
<keyword evidence="5 8" id="KW-1133">Transmembrane helix</keyword>
<keyword evidence="4 7" id="KW-0812">Transmembrane</keyword>
<protein>
    <submittedName>
        <fullName evidence="9">Biopolymer transport protein ExbD</fullName>
    </submittedName>
</protein>
<dbReference type="Pfam" id="PF02472">
    <property type="entry name" value="ExbD"/>
    <property type="match status" value="1"/>
</dbReference>
<dbReference type="AlphaFoldDB" id="A0A1V5MKX0"/>